<keyword evidence="3" id="KW-0574">Periplasm</keyword>
<dbReference type="Gene3D" id="1.50.10.100">
    <property type="entry name" value="Chondroitin AC/alginate lyase"/>
    <property type="match status" value="1"/>
</dbReference>
<feature type="domain" description="Heparinase II/III-like C-terminal" evidence="5">
    <location>
        <begin position="353"/>
        <end position="549"/>
    </location>
</feature>
<evidence type="ECO:0000256" key="4">
    <source>
        <dbReference type="ARBA" id="ARBA00023239"/>
    </source>
</evidence>
<keyword evidence="4" id="KW-0456">Lyase</keyword>
<protein>
    <submittedName>
        <fullName evidence="6">Heparinase II/III-like protein</fullName>
    </submittedName>
</protein>
<keyword evidence="2" id="KW-0732">Signal</keyword>
<proteinExistence type="predicted"/>
<dbReference type="RefSeq" id="WP_008825655.1">
    <property type="nucleotide sequence ID" value="NZ_AFNU02000003.1"/>
</dbReference>
<keyword evidence="7" id="KW-1185">Reference proteome</keyword>
<evidence type="ECO:0000256" key="2">
    <source>
        <dbReference type="ARBA" id="ARBA00022729"/>
    </source>
</evidence>
<dbReference type="Proteomes" id="UP000005707">
    <property type="component" value="Unassembled WGS sequence"/>
</dbReference>
<dbReference type="InterPro" id="IPR008929">
    <property type="entry name" value="Chondroitin_lyas"/>
</dbReference>
<reference evidence="6 7" key="1">
    <citation type="journal article" date="2011" name="J. Bacteriol.">
        <title>Genome sequence of Haloplasma contractile, an unusual contractile bacterium from a deep-sea anoxic brine lake.</title>
        <authorList>
            <person name="Antunes A."/>
            <person name="Alam I."/>
            <person name="El Dorry H."/>
            <person name="Siam R."/>
            <person name="Robertson A."/>
            <person name="Bajic V.B."/>
            <person name="Stingl U."/>
        </authorList>
    </citation>
    <scope>NUCLEOTIDE SEQUENCE [LARGE SCALE GENOMIC DNA]</scope>
    <source>
        <strain evidence="6 7">SSD-17B</strain>
    </source>
</reference>
<dbReference type="STRING" id="1033810.HLPCO_001272"/>
<evidence type="ECO:0000259" key="5">
    <source>
        <dbReference type="Pfam" id="PF07940"/>
    </source>
</evidence>
<dbReference type="Gene3D" id="2.70.98.70">
    <property type="match status" value="1"/>
</dbReference>
<gene>
    <name evidence="6" type="ORF">HLPCO_001272</name>
</gene>
<comment type="subcellular location">
    <subcellularLocation>
        <location evidence="1">Periplasm</location>
    </subcellularLocation>
</comment>
<dbReference type="OrthoDB" id="7335480at2"/>
<dbReference type="PANTHER" id="PTHR39210:SF1">
    <property type="entry name" value="HEPARIN-SULFATE LYASE"/>
    <property type="match status" value="1"/>
</dbReference>
<dbReference type="SUPFAM" id="SSF48230">
    <property type="entry name" value="Chondroitin AC/alginate lyase"/>
    <property type="match status" value="1"/>
</dbReference>
<evidence type="ECO:0000313" key="7">
    <source>
        <dbReference type="Proteomes" id="UP000005707"/>
    </source>
</evidence>
<evidence type="ECO:0000256" key="3">
    <source>
        <dbReference type="ARBA" id="ARBA00022764"/>
    </source>
</evidence>
<dbReference type="InParanoid" id="F7PVA3"/>
<organism evidence="6 7">
    <name type="scientific">Haloplasma contractile SSD-17B</name>
    <dbReference type="NCBI Taxonomy" id="1033810"/>
    <lineage>
        <taxon>Bacteria</taxon>
        <taxon>Bacillati</taxon>
        <taxon>Mycoplasmatota</taxon>
        <taxon>Mollicutes</taxon>
        <taxon>Haloplasmatales</taxon>
        <taxon>Haloplasmataceae</taxon>
        <taxon>Haloplasma</taxon>
    </lineage>
</organism>
<dbReference type="eggNOG" id="COG0627">
    <property type="taxonomic scope" value="Bacteria"/>
</dbReference>
<dbReference type="GO" id="GO:0016829">
    <property type="term" value="F:lyase activity"/>
    <property type="evidence" value="ECO:0007669"/>
    <property type="project" value="UniProtKB-KW"/>
</dbReference>
<accession>F7PVA3</accession>
<reference evidence="6 7" key="2">
    <citation type="journal article" date="2013" name="PLoS ONE">
        <title>INDIGO - INtegrated Data Warehouse of MIcrobial GenOmes with Examples from the Red Sea Extremophiles.</title>
        <authorList>
            <person name="Alam I."/>
            <person name="Antunes A."/>
            <person name="Kamau A.A."/>
            <person name="Ba Alawi W."/>
            <person name="Kalkatawi M."/>
            <person name="Stingl U."/>
            <person name="Bajic V.B."/>
        </authorList>
    </citation>
    <scope>NUCLEOTIDE SEQUENCE [LARGE SCALE GENOMIC DNA]</scope>
    <source>
        <strain evidence="6 7">SSD-17B</strain>
    </source>
</reference>
<dbReference type="InterPro" id="IPR012480">
    <property type="entry name" value="Hepar_II_III_C"/>
</dbReference>
<evidence type="ECO:0000313" key="6">
    <source>
        <dbReference type="EMBL" id="ERJ12932.1"/>
    </source>
</evidence>
<name>F7PVA3_9MOLU</name>
<dbReference type="Pfam" id="PF07940">
    <property type="entry name" value="Hepar_II_III_C"/>
    <property type="match status" value="1"/>
</dbReference>
<dbReference type="PANTHER" id="PTHR39210">
    <property type="entry name" value="HEPARIN-SULFATE LYASE"/>
    <property type="match status" value="1"/>
</dbReference>
<evidence type="ECO:0000256" key="1">
    <source>
        <dbReference type="ARBA" id="ARBA00004418"/>
    </source>
</evidence>
<sequence length="612" mass="72649">MRQIKLFDLYPEQNLEKLNWYGDQLLKNKIFVANHLMSPNYYHGIWNDRENGRDFLFKLHAFVPVSYLLSLYEKTKKERYFYKAYELFEKWVNHHDQSTSITLHDHVIALRLFVLTKLLTTTMQVDTMKGDQVNRIITIMEDHCNRLLEQDVYSKRHNHGLDQDIALYMASFVLMYCLKSPNCQSFKKVAKKRIKLQLDYLIQDDGSYSEHAPKYAVIVYKRLQAFQLFLKDYTKDRRLERYVNQKLVKLHLYIRYMLQPDNKIPPISDSDSTEVDLKSLLNPSQLDKSSFFKKIILNTGFFSQKLDHNLLRTSRLQSDYFFENGNMVVSSNLRHRNFVPLKLWFYSSFNTRVHKHHDDLAFMLYYKDRPVFLDAGKYNYNYSDPYRILVQSGYGHNTVRVNNCDPILSRNDVKKSKLCDFAYDDTIMFSCGMHTLYDQVIHKRIMLFIKPATVLLIDEILSEETVSIEQIFNLTPTLDYNVRDHCITGVEKDNFIFQMTRLYMNTNATLNAYYGNKDPYIGWYSKRHNQIEPCNTFIFKSKGKHHKSIRSISFVKKDVKVELKQWNKNKITIEAKGNTFLIENDGTRHTLSINGRKLRHKHTLNKLLETPL</sequence>
<comment type="caution">
    <text evidence="6">The sequence shown here is derived from an EMBL/GenBank/DDBJ whole genome shotgun (WGS) entry which is preliminary data.</text>
</comment>
<dbReference type="GO" id="GO:0042597">
    <property type="term" value="C:periplasmic space"/>
    <property type="evidence" value="ECO:0007669"/>
    <property type="project" value="UniProtKB-SubCell"/>
</dbReference>
<dbReference type="AlphaFoldDB" id="F7PVA3"/>
<dbReference type="EMBL" id="AFNU02000003">
    <property type="protein sequence ID" value="ERJ12932.1"/>
    <property type="molecule type" value="Genomic_DNA"/>
</dbReference>